<dbReference type="EMBL" id="BARV01021066">
    <property type="protein sequence ID" value="GAI19721.1"/>
    <property type="molecule type" value="Genomic_DNA"/>
</dbReference>
<organism evidence="1">
    <name type="scientific">marine sediment metagenome</name>
    <dbReference type="NCBI Taxonomy" id="412755"/>
    <lineage>
        <taxon>unclassified sequences</taxon>
        <taxon>metagenomes</taxon>
        <taxon>ecological metagenomes</taxon>
    </lineage>
</organism>
<proteinExistence type="predicted"/>
<comment type="caution">
    <text evidence="1">The sequence shown here is derived from an EMBL/GenBank/DDBJ whole genome shotgun (WGS) entry which is preliminary data.</text>
</comment>
<name>X1MNV4_9ZZZZ</name>
<dbReference type="InterPro" id="IPR017850">
    <property type="entry name" value="Alkaline_phosphatase_core_sf"/>
</dbReference>
<accession>X1MNV4</accession>
<dbReference type="SUPFAM" id="SSF53649">
    <property type="entry name" value="Alkaline phosphatase-like"/>
    <property type="match status" value="1"/>
</dbReference>
<protein>
    <submittedName>
        <fullName evidence="1">Uncharacterized protein</fullName>
    </submittedName>
</protein>
<evidence type="ECO:0000313" key="1">
    <source>
        <dbReference type="EMBL" id="GAI19721.1"/>
    </source>
</evidence>
<feature type="non-terminal residue" evidence="1">
    <location>
        <position position="1"/>
    </location>
</feature>
<sequence length="251" mass="27727">ALRLRNAVRRAVRHRPLGARLLGMLQRHKAPEDLDSVIWEQTRAFSSSRAVAVYVNERGRQPHGVVPPEQTDAVVAEVAEALLELRTPNANTPIFAPEGLFRRDEVYEGESLHCMPDLVGVPREDRVAVLPHGLRGKALAEVGECDVLWEAGHTLQGLFMAAGPDFRSGELPEASVCDIAPTVLYALDEAVPEYMDGAVLEAAFWPELLARRPVQYTEEPPELRGETGADAYTAAERERVEERLKSLGYMG</sequence>
<dbReference type="AlphaFoldDB" id="X1MNV4"/>
<reference evidence="1" key="1">
    <citation type="journal article" date="2014" name="Front. Microbiol.">
        <title>High frequency of phylogenetically diverse reductive dehalogenase-homologous genes in deep subseafloor sedimentary metagenomes.</title>
        <authorList>
            <person name="Kawai M."/>
            <person name="Futagami T."/>
            <person name="Toyoda A."/>
            <person name="Takaki Y."/>
            <person name="Nishi S."/>
            <person name="Hori S."/>
            <person name="Arai W."/>
            <person name="Tsubouchi T."/>
            <person name="Morono Y."/>
            <person name="Uchiyama I."/>
            <person name="Ito T."/>
            <person name="Fujiyama A."/>
            <person name="Inagaki F."/>
            <person name="Takami H."/>
        </authorList>
    </citation>
    <scope>NUCLEOTIDE SEQUENCE</scope>
    <source>
        <strain evidence="1">Expedition CK06-06</strain>
    </source>
</reference>
<gene>
    <name evidence="1" type="ORF">S06H3_34987</name>
</gene>